<evidence type="ECO:0000256" key="6">
    <source>
        <dbReference type="SAM" id="Phobius"/>
    </source>
</evidence>
<dbReference type="InterPro" id="IPR036259">
    <property type="entry name" value="MFS_trans_sf"/>
</dbReference>
<feature type="transmembrane region" description="Helical" evidence="6">
    <location>
        <begin position="166"/>
        <end position="184"/>
    </location>
</feature>
<keyword evidence="2" id="KW-0813">Transport</keyword>
<gene>
    <name evidence="8" type="ORF">THF1D04_30115</name>
</gene>
<dbReference type="EMBL" id="CAKMTQ010000023">
    <property type="protein sequence ID" value="CAH1531255.1"/>
    <property type="molecule type" value="Genomic_DNA"/>
</dbReference>
<dbReference type="Proteomes" id="UP001295420">
    <property type="component" value="Unassembled WGS sequence"/>
</dbReference>
<evidence type="ECO:0000259" key="7">
    <source>
        <dbReference type="PROSITE" id="PS50850"/>
    </source>
</evidence>
<evidence type="ECO:0000256" key="3">
    <source>
        <dbReference type="ARBA" id="ARBA00022692"/>
    </source>
</evidence>
<name>A0AAU9Q638_9VIBR</name>
<dbReference type="PROSITE" id="PS50850">
    <property type="entry name" value="MFS"/>
    <property type="match status" value="1"/>
</dbReference>
<dbReference type="PROSITE" id="PS00216">
    <property type="entry name" value="SUGAR_TRANSPORT_1"/>
    <property type="match status" value="1"/>
</dbReference>
<feature type="transmembrane region" description="Helical" evidence="6">
    <location>
        <begin position="75"/>
        <end position="93"/>
    </location>
</feature>
<feature type="transmembrane region" description="Helical" evidence="6">
    <location>
        <begin position="99"/>
        <end position="122"/>
    </location>
</feature>
<evidence type="ECO:0000256" key="1">
    <source>
        <dbReference type="ARBA" id="ARBA00004141"/>
    </source>
</evidence>
<feature type="transmembrane region" description="Helical" evidence="6">
    <location>
        <begin position="368"/>
        <end position="386"/>
    </location>
</feature>
<dbReference type="RefSeq" id="WP_409931213.1">
    <property type="nucleotide sequence ID" value="NZ_CAKMTQ010000023.1"/>
</dbReference>
<feature type="transmembrane region" description="Helical" evidence="6">
    <location>
        <begin position="281"/>
        <end position="299"/>
    </location>
</feature>
<dbReference type="PANTHER" id="PTHR42718:SF9">
    <property type="entry name" value="MAJOR FACILITATOR SUPERFAMILY MULTIDRUG TRANSPORTER MFSC"/>
    <property type="match status" value="1"/>
</dbReference>
<dbReference type="GO" id="GO:0022857">
    <property type="term" value="F:transmembrane transporter activity"/>
    <property type="evidence" value="ECO:0007669"/>
    <property type="project" value="InterPro"/>
</dbReference>
<dbReference type="SUPFAM" id="SSF103473">
    <property type="entry name" value="MFS general substrate transporter"/>
    <property type="match status" value="1"/>
</dbReference>
<sequence length="399" mass="41792">MEKAGNRLLPLIVVFALVPLGPLAIDVYLPSIPQMMDVFGSSDGDMRQTISIYILALGVSQLLAGPISDRFGRRFSAVLGTLVYAMGSILASLSPNMEVLYIARGMQGIGASFTMITAMAWVRDNYQGNDAGRLLSYIGGVTSAIPTIAPLIGSGLAMAWGWAGGFYMMAGLALLLMVLATVGFDSPKPVKVSVDIENTVALRCNIKDILSNKNFQVFALANLLSFGGLLTYVSVAPVVAMQQGGLSQVEFSMMFGMIGGSQILFSVIAPKVMNKLGRIDTVLTGTIMVAMAGIGLVLMPEGEVGGFFLMAGMASGGFSLLAGAATSMALEPFQYCAGLASSIDGFLRMMGGAVLVAVVSALNVDGTTALAIVYMMSLLATMILMVRKRQIALGKAQVL</sequence>
<keyword evidence="4 6" id="KW-1133">Transmembrane helix</keyword>
<comment type="subcellular location">
    <subcellularLocation>
        <location evidence="1">Membrane</location>
        <topology evidence="1">Multi-pass membrane protein</topology>
    </subcellularLocation>
</comment>
<evidence type="ECO:0000256" key="4">
    <source>
        <dbReference type="ARBA" id="ARBA00022989"/>
    </source>
</evidence>
<dbReference type="CDD" id="cd17320">
    <property type="entry name" value="MFS_MdfA_MDR_like"/>
    <property type="match status" value="1"/>
</dbReference>
<keyword evidence="3 6" id="KW-0812">Transmembrane</keyword>
<evidence type="ECO:0000313" key="8">
    <source>
        <dbReference type="EMBL" id="CAH1531255.1"/>
    </source>
</evidence>
<dbReference type="InterPro" id="IPR020846">
    <property type="entry name" value="MFS_dom"/>
</dbReference>
<feature type="transmembrane region" description="Helical" evidence="6">
    <location>
        <begin position="50"/>
        <end position="68"/>
    </location>
</feature>
<feature type="transmembrane region" description="Helical" evidence="6">
    <location>
        <begin position="251"/>
        <end position="269"/>
    </location>
</feature>
<proteinExistence type="predicted"/>
<dbReference type="InterPro" id="IPR005829">
    <property type="entry name" value="Sugar_transporter_CS"/>
</dbReference>
<protein>
    <submittedName>
        <fullName evidence="8">Multidrug transporter</fullName>
    </submittedName>
</protein>
<feature type="transmembrane region" description="Helical" evidence="6">
    <location>
        <begin position="217"/>
        <end position="239"/>
    </location>
</feature>
<evidence type="ECO:0000256" key="5">
    <source>
        <dbReference type="ARBA" id="ARBA00023136"/>
    </source>
</evidence>
<evidence type="ECO:0000313" key="9">
    <source>
        <dbReference type="Proteomes" id="UP001295420"/>
    </source>
</evidence>
<dbReference type="Gene3D" id="1.20.1720.10">
    <property type="entry name" value="Multidrug resistance protein D"/>
    <property type="match status" value="1"/>
</dbReference>
<accession>A0AAU9Q638</accession>
<dbReference type="GO" id="GO:0016020">
    <property type="term" value="C:membrane"/>
    <property type="evidence" value="ECO:0007669"/>
    <property type="project" value="UniProtKB-SubCell"/>
</dbReference>
<reference evidence="8" key="1">
    <citation type="submission" date="2022-01" db="EMBL/GenBank/DDBJ databases">
        <authorList>
            <person name="Lagorce A."/>
        </authorList>
    </citation>
    <scope>NUCLEOTIDE SEQUENCE</scope>
    <source>
        <strain evidence="8">Th15_F1_D04</strain>
    </source>
</reference>
<feature type="transmembrane region" description="Helical" evidence="6">
    <location>
        <begin position="345"/>
        <end position="362"/>
    </location>
</feature>
<organism evidence="8 9">
    <name type="scientific">Vibrio owensii</name>
    <dbReference type="NCBI Taxonomy" id="696485"/>
    <lineage>
        <taxon>Bacteria</taxon>
        <taxon>Pseudomonadati</taxon>
        <taxon>Pseudomonadota</taxon>
        <taxon>Gammaproteobacteria</taxon>
        <taxon>Vibrionales</taxon>
        <taxon>Vibrionaceae</taxon>
        <taxon>Vibrio</taxon>
    </lineage>
</organism>
<feature type="transmembrane region" description="Helical" evidence="6">
    <location>
        <begin position="134"/>
        <end position="160"/>
    </location>
</feature>
<dbReference type="InterPro" id="IPR011701">
    <property type="entry name" value="MFS"/>
</dbReference>
<evidence type="ECO:0000256" key="2">
    <source>
        <dbReference type="ARBA" id="ARBA00022448"/>
    </source>
</evidence>
<feature type="domain" description="Major facilitator superfamily (MFS) profile" evidence="7">
    <location>
        <begin position="10"/>
        <end position="389"/>
    </location>
</feature>
<dbReference type="Pfam" id="PF07690">
    <property type="entry name" value="MFS_1"/>
    <property type="match status" value="1"/>
</dbReference>
<keyword evidence="5 6" id="KW-0472">Membrane</keyword>
<dbReference type="AlphaFoldDB" id="A0AAU9Q638"/>
<dbReference type="PANTHER" id="PTHR42718">
    <property type="entry name" value="MAJOR FACILITATOR SUPERFAMILY MULTIDRUG TRANSPORTER MFSC"/>
    <property type="match status" value="1"/>
</dbReference>
<comment type="caution">
    <text evidence="8">The sequence shown here is derived from an EMBL/GenBank/DDBJ whole genome shotgun (WGS) entry which is preliminary data.</text>
</comment>
<feature type="transmembrane region" description="Helical" evidence="6">
    <location>
        <begin position="305"/>
        <end position="324"/>
    </location>
</feature>